<sequence>MALITHPYLASENRAVLHRLPPLTAKEKDCDGHGIARAEADGGDSDEYVECGAGSEVVFKSLRRSWIAVDSRWALSGTECYWYADLICHIICQEYDGV</sequence>
<gene>
    <name evidence="1" type="ORF">D9615_007872</name>
</gene>
<accession>A0A8H5H4N4</accession>
<dbReference type="Proteomes" id="UP000565441">
    <property type="component" value="Unassembled WGS sequence"/>
</dbReference>
<dbReference type="EMBL" id="JAACJP010000027">
    <property type="protein sequence ID" value="KAF5376637.1"/>
    <property type="molecule type" value="Genomic_DNA"/>
</dbReference>
<reference evidence="1 2" key="1">
    <citation type="journal article" date="2020" name="ISME J.">
        <title>Uncovering the hidden diversity of litter-decomposition mechanisms in mushroom-forming fungi.</title>
        <authorList>
            <person name="Floudas D."/>
            <person name="Bentzer J."/>
            <person name="Ahren D."/>
            <person name="Johansson T."/>
            <person name="Persson P."/>
            <person name="Tunlid A."/>
        </authorList>
    </citation>
    <scope>NUCLEOTIDE SEQUENCE [LARGE SCALE GENOMIC DNA]</scope>
    <source>
        <strain evidence="1 2">CBS 661.87</strain>
    </source>
</reference>
<name>A0A8H5H4N4_9AGAR</name>
<protein>
    <submittedName>
        <fullName evidence="1">Uncharacterized protein</fullName>
    </submittedName>
</protein>
<proteinExistence type="predicted"/>
<dbReference type="AlphaFoldDB" id="A0A8H5H4N4"/>
<organism evidence="1 2">
    <name type="scientific">Tricholomella constricta</name>
    <dbReference type="NCBI Taxonomy" id="117010"/>
    <lineage>
        <taxon>Eukaryota</taxon>
        <taxon>Fungi</taxon>
        <taxon>Dikarya</taxon>
        <taxon>Basidiomycota</taxon>
        <taxon>Agaricomycotina</taxon>
        <taxon>Agaricomycetes</taxon>
        <taxon>Agaricomycetidae</taxon>
        <taxon>Agaricales</taxon>
        <taxon>Tricholomatineae</taxon>
        <taxon>Lyophyllaceae</taxon>
        <taxon>Tricholomella</taxon>
    </lineage>
</organism>
<keyword evidence="2" id="KW-1185">Reference proteome</keyword>
<evidence type="ECO:0000313" key="1">
    <source>
        <dbReference type="EMBL" id="KAF5376637.1"/>
    </source>
</evidence>
<evidence type="ECO:0000313" key="2">
    <source>
        <dbReference type="Proteomes" id="UP000565441"/>
    </source>
</evidence>
<comment type="caution">
    <text evidence="1">The sequence shown here is derived from an EMBL/GenBank/DDBJ whole genome shotgun (WGS) entry which is preliminary data.</text>
</comment>